<dbReference type="AlphaFoldDB" id="A0A4T0DCR7"/>
<dbReference type="EMBL" id="QZBU01000885">
    <property type="protein sequence ID" value="TIA59080.1"/>
    <property type="molecule type" value="Genomic_DNA"/>
</dbReference>
<dbReference type="GO" id="GO:0016887">
    <property type="term" value="F:ATP hydrolysis activity"/>
    <property type="evidence" value="ECO:0007669"/>
    <property type="project" value="InterPro"/>
</dbReference>
<evidence type="ECO:0000256" key="1">
    <source>
        <dbReference type="ARBA" id="ARBA00022737"/>
    </source>
</evidence>
<protein>
    <submittedName>
        <fullName evidence="5">ABC transporter domain-containing protein</fullName>
    </submittedName>
</protein>
<dbReference type="SUPFAM" id="SSF52540">
    <property type="entry name" value="P-loop containing nucleoside triphosphate hydrolases"/>
    <property type="match status" value="1"/>
</dbReference>
<keyword evidence="1" id="KW-0677">Repeat</keyword>
<dbReference type="SMART" id="SM00382">
    <property type="entry name" value="AAA"/>
    <property type="match status" value="1"/>
</dbReference>
<evidence type="ECO:0000256" key="2">
    <source>
        <dbReference type="ARBA" id="ARBA00022741"/>
    </source>
</evidence>
<reference evidence="5 6" key="1">
    <citation type="submission" date="2018-10" db="EMBL/GenBank/DDBJ databases">
        <title>Fifty Aureobasidium pullulans genomes reveal a recombining polyextremotolerant generalist.</title>
        <authorList>
            <person name="Gostincar C."/>
            <person name="Turk M."/>
            <person name="Zajc J."/>
            <person name="Gunde-Cimerman N."/>
        </authorList>
    </citation>
    <scope>NUCLEOTIDE SEQUENCE [LARGE SCALE GENOMIC DNA]</scope>
    <source>
        <strain evidence="5 6">EXF-3380</strain>
    </source>
</reference>
<evidence type="ECO:0000259" key="4">
    <source>
        <dbReference type="PROSITE" id="PS50893"/>
    </source>
</evidence>
<organism evidence="5 6">
    <name type="scientific">Aureobasidium pullulans</name>
    <name type="common">Black yeast</name>
    <name type="synonym">Pullularia pullulans</name>
    <dbReference type="NCBI Taxonomy" id="5580"/>
    <lineage>
        <taxon>Eukaryota</taxon>
        <taxon>Fungi</taxon>
        <taxon>Dikarya</taxon>
        <taxon>Ascomycota</taxon>
        <taxon>Pezizomycotina</taxon>
        <taxon>Dothideomycetes</taxon>
        <taxon>Dothideomycetidae</taxon>
        <taxon>Dothideales</taxon>
        <taxon>Saccotheciaceae</taxon>
        <taxon>Aureobasidium</taxon>
    </lineage>
</organism>
<gene>
    <name evidence="5" type="ORF">D6C83_03483</name>
</gene>
<proteinExistence type="predicted"/>
<dbReference type="PROSITE" id="PS50893">
    <property type="entry name" value="ABC_TRANSPORTER_2"/>
    <property type="match status" value="1"/>
</dbReference>
<sequence length="399" mass="44210">MVAAKKAVLNVTAQQSRFHAQTKQQSASTEITVKDLSITIGNHEILSHAELQLQPGRHYVLIGRNGVALLRAIADGLVPGISAPVRVLLLGQVQEDEDKDRSTTVSSSPDETVLEHVLRSDKLRERRLYEARKLSEAMDNIDDPTAMLKAYRELTHERLEREVDEAKLKASKTSGIRGLGARKTLTALEEELATASSRLDHIHISNGLDDEDSTTIKEETQKAIDMLADIQASLTSMDASSAEAKAQAVLHGIGFSPSRITQPLSHLSGGWKTRCNLASALCQQTDLLLLDEPTNFLDLPSIIWLENYIRDLDPSTTVITVTHDRAFADGVADELLVLRNEMLETFKGNVSGYEIARLRSYKYLSKMQAAQEKQKKHIQATIDQNLKMAKRSGDDKKLK</sequence>
<dbReference type="Proteomes" id="UP000304947">
    <property type="component" value="Unassembled WGS sequence"/>
</dbReference>
<evidence type="ECO:0000256" key="3">
    <source>
        <dbReference type="ARBA" id="ARBA00022840"/>
    </source>
</evidence>
<dbReference type="InterPro" id="IPR003593">
    <property type="entry name" value="AAA+_ATPase"/>
</dbReference>
<feature type="non-terminal residue" evidence="5">
    <location>
        <position position="399"/>
    </location>
</feature>
<dbReference type="InterPro" id="IPR003439">
    <property type="entry name" value="ABC_transporter-like_ATP-bd"/>
</dbReference>
<dbReference type="InterPro" id="IPR050611">
    <property type="entry name" value="ABCF"/>
</dbReference>
<evidence type="ECO:0000313" key="5">
    <source>
        <dbReference type="EMBL" id="TIA59080.1"/>
    </source>
</evidence>
<dbReference type="PANTHER" id="PTHR19211">
    <property type="entry name" value="ATP-BINDING TRANSPORT PROTEIN-RELATED"/>
    <property type="match status" value="1"/>
</dbReference>
<evidence type="ECO:0000313" key="6">
    <source>
        <dbReference type="Proteomes" id="UP000304947"/>
    </source>
</evidence>
<accession>A0A4T0DCR7</accession>
<dbReference type="Pfam" id="PF00005">
    <property type="entry name" value="ABC_tran"/>
    <property type="match status" value="1"/>
</dbReference>
<dbReference type="GO" id="GO:0005524">
    <property type="term" value="F:ATP binding"/>
    <property type="evidence" value="ECO:0007669"/>
    <property type="project" value="UniProtKB-KW"/>
</dbReference>
<name>A0A4T0DCR7_AURPU</name>
<dbReference type="Gene3D" id="3.40.50.300">
    <property type="entry name" value="P-loop containing nucleotide triphosphate hydrolases"/>
    <property type="match status" value="2"/>
</dbReference>
<keyword evidence="2" id="KW-0547">Nucleotide-binding</keyword>
<keyword evidence="3" id="KW-0067">ATP-binding</keyword>
<comment type="caution">
    <text evidence="5">The sequence shown here is derived from an EMBL/GenBank/DDBJ whole genome shotgun (WGS) entry which is preliminary data.</text>
</comment>
<dbReference type="PANTHER" id="PTHR19211:SF135">
    <property type="entry name" value="ATPASE, PUTATIVE (AFU_ORTHOLOGUE AFUA_1G16440)-RELATED"/>
    <property type="match status" value="1"/>
</dbReference>
<dbReference type="InterPro" id="IPR027417">
    <property type="entry name" value="P-loop_NTPase"/>
</dbReference>
<feature type="domain" description="ABC transporter" evidence="4">
    <location>
        <begin position="31"/>
        <end position="365"/>
    </location>
</feature>